<dbReference type="AlphaFoldDB" id="A0A4Y2I1X8"/>
<evidence type="ECO:0000313" key="10">
    <source>
        <dbReference type="Proteomes" id="UP000499080"/>
    </source>
</evidence>
<evidence type="ECO:0000256" key="7">
    <source>
        <dbReference type="ARBA" id="ARBA00035187"/>
    </source>
</evidence>
<keyword evidence="4" id="KW-0496">Mitochondrion</keyword>
<organism evidence="9 10">
    <name type="scientific">Araneus ventricosus</name>
    <name type="common">Orbweaver spider</name>
    <name type="synonym">Epeira ventricosa</name>
    <dbReference type="NCBI Taxonomy" id="182803"/>
    <lineage>
        <taxon>Eukaryota</taxon>
        <taxon>Metazoa</taxon>
        <taxon>Ecdysozoa</taxon>
        <taxon>Arthropoda</taxon>
        <taxon>Chelicerata</taxon>
        <taxon>Arachnida</taxon>
        <taxon>Araneae</taxon>
        <taxon>Araneomorphae</taxon>
        <taxon>Entelegynae</taxon>
        <taxon>Araneoidea</taxon>
        <taxon>Araneidae</taxon>
        <taxon>Araneus</taxon>
    </lineage>
</organism>
<dbReference type="GO" id="GO:0005840">
    <property type="term" value="C:ribosome"/>
    <property type="evidence" value="ECO:0007669"/>
    <property type="project" value="UniProtKB-KW"/>
</dbReference>
<evidence type="ECO:0000256" key="3">
    <source>
        <dbReference type="ARBA" id="ARBA00022980"/>
    </source>
</evidence>
<dbReference type="Proteomes" id="UP000499080">
    <property type="component" value="Unassembled WGS sequence"/>
</dbReference>
<dbReference type="InterPro" id="IPR000999">
    <property type="entry name" value="RNase_III_dom"/>
</dbReference>
<keyword evidence="2" id="KW-0809">Transit peptide</keyword>
<comment type="similarity">
    <text evidence="6">Belongs to the ribonuclease III family. Mitochondrion-specific ribosomal protein mL44 subfamily.</text>
</comment>
<dbReference type="GO" id="GO:1990904">
    <property type="term" value="C:ribonucleoprotein complex"/>
    <property type="evidence" value="ECO:0007669"/>
    <property type="project" value="UniProtKB-KW"/>
</dbReference>
<dbReference type="GO" id="GO:0003725">
    <property type="term" value="F:double-stranded RNA binding"/>
    <property type="evidence" value="ECO:0007669"/>
    <property type="project" value="InterPro"/>
</dbReference>
<comment type="caution">
    <text evidence="9">The sequence shown here is derived from an EMBL/GenBank/DDBJ whole genome shotgun (WGS) entry which is preliminary data.</text>
</comment>
<dbReference type="GO" id="GO:0006396">
    <property type="term" value="P:RNA processing"/>
    <property type="evidence" value="ECO:0007669"/>
    <property type="project" value="InterPro"/>
</dbReference>
<dbReference type="Pfam" id="PF22935">
    <property type="entry name" value="RM44_endonuclase"/>
    <property type="match status" value="1"/>
</dbReference>
<evidence type="ECO:0000256" key="6">
    <source>
        <dbReference type="ARBA" id="ARBA00024034"/>
    </source>
</evidence>
<evidence type="ECO:0000256" key="5">
    <source>
        <dbReference type="ARBA" id="ARBA00023274"/>
    </source>
</evidence>
<dbReference type="PROSITE" id="PS50142">
    <property type="entry name" value="RNASE_3_2"/>
    <property type="match status" value="1"/>
</dbReference>
<dbReference type="Pfam" id="PF22892">
    <property type="entry name" value="DSRM_MRPL44"/>
    <property type="match status" value="1"/>
</dbReference>
<dbReference type="InterPro" id="IPR055189">
    <property type="entry name" value="RM44_endonuclase"/>
</dbReference>
<proteinExistence type="inferred from homology"/>
<dbReference type="InterPro" id="IPR044444">
    <property type="entry name" value="Ribosomal_mL44_DSRM_metazoa"/>
</dbReference>
<dbReference type="GO" id="GO:0005739">
    <property type="term" value="C:mitochondrion"/>
    <property type="evidence" value="ECO:0007669"/>
    <property type="project" value="UniProtKB-SubCell"/>
</dbReference>
<dbReference type="Gene3D" id="1.10.1520.10">
    <property type="entry name" value="Ribonuclease III domain"/>
    <property type="match status" value="1"/>
</dbReference>
<dbReference type="SUPFAM" id="SSF69065">
    <property type="entry name" value="RNase III domain-like"/>
    <property type="match status" value="1"/>
</dbReference>
<feature type="domain" description="RNase III" evidence="8">
    <location>
        <begin position="77"/>
        <end position="212"/>
    </location>
</feature>
<dbReference type="SUPFAM" id="SSF54768">
    <property type="entry name" value="dsRNA-binding domain-like"/>
    <property type="match status" value="1"/>
</dbReference>
<sequence>MACRLLNFGVAKLLPFNKVIRNKEVASYSGYFLTQERSFRGNYGRFLKTMKHRREIAGPERQRRRSEWDNWNYKSELFAFAKRLNEDISEDTLRWAFVHESFIEREEQRRKELDIPSQNVQLDLKSNASLITLGEEVTSNYLKRYLTHCFPKLPFEGIRAVHDYLMSVELLSHVSSNIGTSDLIFSAEYPPQDSTLSDSLKAIIGSIVTDSGVPRAENFVLDFVCPQLIGKDVFEIWDLENPLCVLNEILQRHGLGECEPRLIFESGRNTIEAIYHVGLYLNKEYLGRGPGETLPIAVEMASYDVLRRLFGLQDSSSPMYFGDKARSLDLSSVKMPLAVHEWTSESFAKNSKV</sequence>
<dbReference type="OrthoDB" id="444135at2759"/>
<gene>
    <name evidence="9" type="primary">MRPL44_1</name>
    <name evidence="9" type="ORF">AVEN_185736_1</name>
</gene>
<keyword evidence="10" id="KW-1185">Reference proteome</keyword>
<evidence type="ECO:0000259" key="8">
    <source>
        <dbReference type="PROSITE" id="PS50142"/>
    </source>
</evidence>
<dbReference type="Gene3D" id="3.30.160.20">
    <property type="match status" value="1"/>
</dbReference>
<accession>A0A4Y2I1X8</accession>
<evidence type="ECO:0000256" key="2">
    <source>
        <dbReference type="ARBA" id="ARBA00022946"/>
    </source>
</evidence>
<reference evidence="9 10" key="1">
    <citation type="journal article" date="2019" name="Sci. Rep.">
        <title>Orb-weaving spider Araneus ventricosus genome elucidates the spidroin gene catalogue.</title>
        <authorList>
            <person name="Kono N."/>
            <person name="Nakamura H."/>
            <person name="Ohtoshi R."/>
            <person name="Moran D.A.P."/>
            <person name="Shinohara A."/>
            <person name="Yoshida Y."/>
            <person name="Fujiwara M."/>
            <person name="Mori M."/>
            <person name="Tomita M."/>
            <person name="Arakawa K."/>
        </authorList>
    </citation>
    <scope>NUCLEOTIDE SEQUENCE [LARGE SCALE GENOMIC DNA]</scope>
</reference>
<evidence type="ECO:0000256" key="4">
    <source>
        <dbReference type="ARBA" id="ARBA00023128"/>
    </source>
</evidence>
<name>A0A4Y2I1X8_ARAVE</name>
<evidence type="ECO:0000256" key="1">
    <source>
        <dbReference type="ARBA" id="ARBA00004173"/>
    </source>
</evidence>
<dbReference type="SMART" id="SM00535">
    <property type="entry name" value="RIBOc"/>
    <property type="match status" value="1"/>
</dbReference>
<protein>
    <recommendedName>
        <fullName evidence="7">Large ribosomal subunit protein mL44</fullName>
    </recommendedName>
</protein>
<keyword evidence="3 9" id="KW-0689">Ribosomal protein</keyword>
<dbReference type="InterPro" id="IPR036389">
    <property type="entry name" value="RNase_III_sf"/>
</dbReference>
<keyword evidence="5" id="KW-0687">Ribonucleoprotein</keyword>
<dbReference type="GO" id="GO:0004525">
    <property type="term" value="F:ribonuclease III activity"/>
    <property type="evidence" value="ECO:0007669"/>
    <property type="project" value="InterPro"/>
</dbReference>
<comment type="subcellular location">
    <subcellularLocation>
        <location evidence="1">Mitochondrion</location>
    </subcellularLocation>
</comment>
<dbReference type="CDD" id="cd19874">
    <property type="entry name" value="DSRM_MRPL44"/>
    <property type="match status" value="1"/>
</dbReference>
<dbReference type="EMBL" id="BGPR01002312">
    <property type="protein sequence ID" value="GBM71432.1"/>
    <property type="molecule type" value="Genomic_DNA"/>
</dbReference>
<evidence type="ECO:0000313" key="9">
    <source>
        <dbReference type="EMBL" id="GBM71432.1"/>
    </source>
</evidence>